<sequence>MMLPKPAGEVLMDATVRIGEGGNITAYRLATKVEFLFPAVIQIQYPHKPVVTLIDRLIELLKDDREENQILRILTWIPDGLVWYNWYLLYIPMLMGPTQDTKLREEWRQRLEKRLQMLDNPEEEKQPHPSD</sequence>
<dbReference type="EMBL" id="KN124704">
    <property type="protein sequence ID" value="KFO20553.1"/>
    <property type="molecule type" value="Genomic_DNA"/>
</dbReference>
<keyword evidence="2" id="KW-1185">Reference proteome</keyword>
<name>A0A091CRU8_FUKDA</name>
<protein>
    <submittedName>
        <fullName evidence="1">Uncharacterized protein</fullName>
    </submittedName>
</protein>
<accession>A0A091CRU8</accession>
<evidence type="ECO:0000313" key="1">
    <source>
        <dbReference type="EMBL" id="KFO20553.1"/>
    </source>
</evidence>
<dbReference type="STRING" id="885580.ENSFDAP00000009758"/>
<dbReference type="AlphaFoldDB" id="A0A091CRU8"/>
<proteinExistence type="predicted"/>
<gene>
    <name evidence="1" type="ORF">H920_18053</name>
</gene>
<evidence type="ECO:0000313" key="2">
    <source>
        <dbReference type="Proteomes" id="UP000028990"/>
    </source>
</evidence>
<organism evidence="1 2">
    <name type="scientific">Fukomys damarensis</name>
    <name type="common">Damaraland mole rat</name>
    <name type="synonym">Cryptomys damarensis</name>
    <dbReference type="NCBI Taxonomy" id="885580"/>
    <lineage>
        <taxon>Eukaryota</taxon>
        <taxon>Metazoa</taxon>
        <taxon>Chordata</taxon>
        <taxon>Craniata</taxon>
        <taxon>Vertebrata</taxon>
        <taxon>Euteleostomi</taxon>
        <taxon>Mammalia</taxon>
        <taxon>Eutheria</taxon>
        <taxon>Euarchontoglires</taxon>
        <taxon>Glires</taxon>
        <taxon>Rodentia</taxon>
        <taxon>Hystricomorpha</taxon>
        <taxon>Bathyergidae</taxon>
        <taxon>Fukomys</taxon>
    </lineage>
</organism>
<dbReference type="Proteomes" id="UP000028990">
    <property type="component" value="Unassembled WGS sequence"/>
</dbReference>
<reference evidence="1 2" key="1">
    <citation type="submission" date="2013-11" db="EMBL/GenBank/DDBJ databases">
        <title>The Damaraland mole rat (Fukomys damarensis) genome and evolution of African mole rats.</title>
        <authorList>
            <person name="Gladyshev V.N."/>
            <person name="Fang X."/>
        </authorList>
    </citation>
    <scope>NUCLEOTIDE SEQUENCE [LARGE SCALE GENOMIC DNA]</scope>
    <source>
        <tissue evidence="1">Liver</tissue>
    </source>
</reference>